<dbReference type="Proteomes" id="UP000621500">
    <property type="component" value="Unassembled WGS sequence"/>
</dbReference>
<dbReference type="PANTHER" id="PTHR30055">
    <property type="entry name" value="HTH-TYPE TRANSCRIPTIONAL REGULATOR RUTR"/>
    <property type="match status" value="1"/>
</dbReference>
<evidence type="ECO:0000313" key="8">
    <source>
        <dbReference type="Proteomes" id="UP000621500"/>
    </source>
</evidence>
<comment type="caution">
    <text evidence="7">The sequence shown here is derived from an EMBL/GenBank/DDBJ whole genome shotgun (WGS) entry which is preliminary data.</text>
</comment>
<dbReference type="Pfam" id="PF00440">
    <property type="entry name" value="TetR_N"/>
    <property type="match status" value="1"/>
</dbReference>
<dbReference type="InterPro" id="IPR009057">
    <property type="entry name" value="Homeodomain-like_sf"/>
</dbReference>
<evidence type="ECO:0000256" key="5">
    <source>
        <dbReference type="SAM" id="MobiDB-lite"/>
    </source>
</evidence>
<dbReference type="InterPro" id="IPR050109">
    <property type="entry name" value="HTH-type_TetR-like_transc_reg"/>
</dbReference>
<feature type="DNA-binding region" description="H-T-H motif" evidence="4">
    <location>
        <begin position="13"/>
        <end position="32"/>
    </location>
</feature>
<feature type="compositionally biased region" description="Pro residues" evidence="5">
    <location>
        <begin position="201"/>
        <end position="210"/>
    </location>
</feature>
<dbReference type="InterPro" id="IPR036271">
    <property type="entry name" value="Tet_transcr_reg_TetR-rel_C_sf"/>
</dbReference>
<feature type="compositionally biased region" description="Low complexity" evidence="5">
    <location>
        <begin position="211"/>
        <end position="228"/>
    </location>
</feature>
<feature type="compositionally biased region" description="Polar residues" evidence="5">
    <location>
        <begin position="173"/>
        <end position="192"/>
    </location>
</feature>
<dbReference type="PANTHER" id="PTHR30055:SF148">
    <property type="entry name" value="TETR-FAMILY TRANSCRIPTIONAL REGULATOR"/>
    <property type="match status" value="1"/>
</dbReference>
<evidence type="ECO:0000313" key="7">
    <source>
        <dbReference type="EMBL" id="GIG93922.1"/>
    </source>
</evidence>
<keyword evidence="1" id="KW-0805">Transcription regulation</keyword>
<keyword evidence="8" id="KW-1185">Reference proteome</keyword>
<evidence type="ECO:0000256" key="4">
    <source>
        <dbReference type="PROSITE-ProRule" id="PRU00335"/>
    </source>
</evidence>
<name>A0ABQ4EGT7_9ACTN</name>
<dbReference type="InterPro" id="IPR011075">
    <property type="entry name" value="TetR_C"/>
</dbReference>
<evidence type="ECO:0000256" key="3">
    <source>
        <dbReference type="ARBA" id="ARBA00023163"/>
    </source>
</evidence>
<dbReference type="InterPro" id="IPR023772">
    <property type="entry name" value="DNA-bd_HTH_TetR-type_CS"/>
</dbReference>
<dbReference type="Gene3D" id="1.10.10.60">
    <property type="entry name" value="Homeodomain-like"/>
    <property type="match status" value="1"/>
</dbReference>
<feature type="domain" description="HTH tetR-type" evidence="6">
    <location>
        <begin position="1"/>
        <end position="50"/>
    </location>
</feature>
<dbReference type="EMBL" id="BONX01000003">
    <property type="protein sequence ID" value="GIG93922.1"/>
    <property type="molecule type" value="Genomic_DNA"/>
</dbReference>
<evidence type="ECO:0000256" key="2">
    <source>
        <dbReference type="ARBA" id="ARBA00023125"/>
    </source>
</evidence>
<evidence type="ECO:0000259" key="6">
    <source>
        <dbReference type="PROSITE" id="PS50977"/>
    </source>
</evidence>
<gene>
    <name evidence="7" type="ORF">Pma05_04950</name>
</gene>
<dbReference type="PROSITE" id="PS01081">
    <property type="entry name" value="HTH_TETR_1"/>
    <property type="match status" value="1"/>
</dbReference>
<protein>
    <recommendedName>
        <fullName evidence="6">HTH tetR-type domain-containing protein</fullName>
    </recommendedName>
</protein>
<dbReference type="SUPFAM" id="SSF48498">
    <property type="entry name" value="Tetracyclin repressor-like, C-terminal domain"/>
    <property type="match status" value="1"/>
</dbReference>
<evidence type="ECO:0000256" key="1">
    <source>
        <dbReference type="ARBA" id="ARBA00023015"/>
    </source>
</evidence>
<proteinExistence type="predicted"/>
<dbReference type="InterPro" id="IPR001647">
    <property type="entry name" value="HTH_TetR"/>
</dbReference>
<keyword evidence="3" id="KW-0804">Transcription</keyword>
<dbReference type="Pfam" id="PF16859">
    <property type="entry name" value="TetR_C_11"/>
    <property type="match status" value="1"/>
</dbReference>
<dbReference type="SUPFAM" id="SSF46689">
    <property type="entry name" value="Homeodomain-like"/>
    <property type="match status" value="1"/>
</dbReference>
<keyword evidence="2 4" id="KW-0238">DNA-binding</keyword>
<reference evidence="7 8" key="1">
    <citation type="submission" date="2021-01" db="EMBL/GenBank/DDBJ databases">
        <title>Whole genome shotgun sequence of Plantactinospora mayteni NBRC 109088.</title>
        <authorList>
            <person name="Komaki H."/>
            <person name="Tamura T."/>
        </authorList>
    </citation>
    <scope>NUCLEOTIDE SEQUENCE [LARGE SCALE GENOMIC DNA]</scope>
    <source>
        <strain evidence="7 8">NBRC 109088</strain>
    </source>
</reference>
<accession>A0ABQ4EGT7</accession>
<dbReference type="Gene3D" id="1.10.357.10">
    <property type="entry name" value="Tetracycline Repressor, domain 2"/>
    <property type="match status" value="1"/>
</dbReference>
<organism evidence="7 8">
    <name type="scientific">Plantactinospora mayteni</name>
    <dbReference type="NCBI Taxonomy" id="566021"/>
    <lineage>
        <taxon>Bacteria</taxon>
        <taxon>Bacillati</taxon>
        <taxon>Actinomycetota</taxon>
        <taxon>Actinomycetes</taxon>
        <taxon>Micromonosporales</taxon>
        <taxon>Micromonosporaceae</taxon>
        <taxon>Plantactinospora</taxon>
    </lineage>
</organism>
<feature type="region of interest" description="Disordered" evidence="5">
    <location>
        <begin position="171"/>
        <end position="237"/>
    </location>
</feature>
<sequence>MQELAAVGYGRLSIEAVARRAGVGKTAIYRRWNSKLELVLEIVSRVAGQSLPLPDTGSLRGDLEVLLRILARALRHPLASQIIPDLLAEAARNPQIAQTLEEALRANQRDIGILLLGRAVDRGELPSGADPDEAVDLIVGPLYWRLAVARTPLPEAYLPRMAAAIAAGLGADSTPTAERINSSPTRIDSTPTGERVDDPAPADPVLPDPALPDSALPEPDPALPDAVPNGAGAVRPS</sequence>
<dbReference type="PROSITE" id="PS50977">
    <property type="entry name" value="HTH_TETR_2"/>
    <property type="match status" value="1"/>
</dbReference>